<sequence length="255" mass="28383">MSSGLPAEALRPLNGIRVLSCISITIFHVGLGFVAAGSAWHWYDILDSQKWANVVVGAHFMFAMAAFLILTGLLAASSLLPQLEDPKRQPSKVIKSYYKRRLWRILPAFYVALGILAIAKIWPEGWANSSKEAARVRDYYRLGATRAAWTLPLLISNITLDMRSFIFCWNIADQMQFYLLFPLAILLLKPRAPSFRSRLTWSCIAAIVIATLYRIAVVIAFNIQAQLPIGAHSHVTGKGGMKTVPLEVEIVNKAN</sequence>
<feature type="transmembrane region" description="Helical" evidence="1">
    <location>
        <begin position="199"/>
        <end position="221"/>
    </location>
</feature>
<dbReference type="Proteomes" id="UP001438707">
    <property type="component" value="Unassembled WGS sequence"/>
</dbReference>
<evidence type="ECO:0000256" key="1">
    <source>
        <dbReference type="SAM" id="Phobius"/>
    </source>
</evidence>
<feature type="domain" description="Acyltransferase 3" evidence="2">
    <location>
        <begin position="13"/>
        <end position="221"/>
    </location>
</feature>
<gene>
    <name evidence="3" type="ORF">WJX74_008067</name>
</gene>
<dbReference type="EMBL" id="JALJOS010000049">
    <property type="protein sequence ID" value="KAK9819223.1"/>
    <property type="molecule type" value="Genomic_DNA"/>
</dbReference>
<accession>A0AAW1QC91</accession>
<dbReference type="Pfam" id="PF01757">
    <property type="entry name" value="Acyl_transf_3"/>
    <property type="match status" value="1"/>
</dbReference>
<organism evidence="3 4">
    <name type="scientific">Apatococcus lobatus</name>
    <dbReference type="NCBI Taxonomy" id="904363"/>
    <lineage>
        <taxon>Eukaryota</taxon>
        <taxon>Viridiplantae</taxon>
        <taxon>Chlorophyta</taxon>
        <taxon>core chlorophytes</taxon>
        <taxon>Trebouxiophyceae</taxon>
        <taxon>Chlorellales</taxon>
        <taxon>Chlorellaceae</taxon>
        <taxon>Apatococcus</taxon>
    </lineage>
</organism>
<feature type="transmembrane region" description="Helical" evidence="1">
    <location>
        <begin position="102"/>
        <end position="122"/>
    </location>
</feature>
<dbReference type="InterPro" id="IPR052728">
    <property type="entry name" value="O2_lipid_transport_reg"/>
</dbReference>
<evidence type="ECO:0000313" key="3">
    <source>
        <dbReference type="EMBL" id="KAK9819223.1"/>
    </source>
</evidence>
<feature type="transmembrane region" description="Helical" evidence="1">
    <location>
        <begin position="21"/>
        <end position="43"/>
    </location>
</feature>
<keyword evidence="1" id="KW-0472">Membrane</keyword>
<evidence type="ECO:0000259" key="2">
    <source>
        <dbReference type="Pfam" id="PF01757"/>
    </source>
</evidence>
<evidence type="ECO:0000313" key="4">
    <source>
        <dbReference type="Proteomes" id="UP001438707"/>
    </source>
</evidence>
<dbReference type="InterPro" id="IPR002656">
    <property type="entry name" value="Acyl_transf_3_dom"/>
</dbReference>
<dbReference type="PANTHER" id="PTHR11161">
    <property type="entry name" value="O-ACYLTRANSFERASE"/>
    <property type="match status" value="1"/>
</dbReference>
<dbReference type="AlphaFoldDB" id="A0AAW1QC91"/>
<keyword evidence="1" id="KW-0812">Transmembrane</keyword>
<keyword evidence="1" id="KW-1133">Transmembrane helix</keyword>
<dbReference type="GO" id="GO:0016747">
    <property type="term" value="F:acyltransferase activity, transferring groups other than amino-acyl groups"/>
    <property type="evidence" value="ECO:0007669"/>
    <property type="project" value="InterPro"/>
</dbReference>
<dbReference type="PANTHER" id="PTHR11161:SF0">
    <property type="entry name" value="O-ACYLTRANSFERASE LIKE PROTEIN"/>
    <property type="match status" value="1"/>
</dbReference>
<reference evidence="3 4" key="1">
    <citation type="journal article" date="2024" name="Nat. Commun.">
        <title>Phylogenomics reveals the evolutionary origins of lichenization in chlorophyte algae.</title>
        <authorList>
            <person name="Puginier C."/>
            <person name="Libourel C."/>
            <person name="Otte J."/>
            <person name="Skaloud P."/>
            <person name="Haon M."/>
            <person name="Grisel S."/>
            <person name="Petersen M."/>
            <person name="Berrin J.G."/>
            <person name="Delaux P.M."/>
            <person name="Dal Grande F."/>
            <person name="Keller J."/>
        </authorList>
    </citation>
    <scope>NUCLEOTIDE SEQUENCE [LARGE SCALE GENOMIC DNA]</scope>
    <source>
        <strain evidence="3 4">SAG 2145</strain>
    </source>
</reference>
<feature type="transmembrane region" description="Helical" evidence="1">
    <location>
        <begin position="164"/>
        <end position="187"/>
    </location>
</feature>
<feature type="transmembrane region" description="Helical" evidence="1">
    <location>
        <begin position="55"/>
        <end position="81"/>
    </location>
</feature>
<protein>
    <recommendedName>
        <fullName evidence="2">Acyltransferase 3 domain-containing protein</fullName>
    </recommendedName>
</protein>
<keyword evidence="4" id="KW-1185">Reference proteome</keyword>
<proteinExistence type="predicted"/>
<comment type="caution">
    <text evidence="3">The sequence shown here is derived from an EMBL/GenBank/DDBJ whole genome shotgun (WGS) entry which is preliminary data.</text>
</comment>
<name>A0AAW1QC91_9CHLO</name>